<keyword evidence="3" id="KW-0731">Sigma factor</keyword>
<evidence type="ECO:0000313" key="9">
    <source>
        <dbReference type="Proteomes" id="UP000598174"/>
    </source>
</evidence>
<keyword evidence="9" id="KW-1185">Reference proteome</keyword>
<evidence type="ECO:0000256" key="1">
    <source>
        <dbReference type="ARBA" id="ARBA00010641"/>
    </source>
</evidence>
<evidence type="ECO:0000259" key="7">
    <source>
        <dbReference type="Pfam" id="PF08281"/>
    </source>
</evidence>
<dbReference type="NCBIfam" id="TIGR02937">
    <property type="entry name" value="sigma70-ECF"/>
    <property type="match status" value="1"/>
</dbReference>
<dbReference type="GO" id="GO:0006352">
    <property type="term" value="P:DNA-templated transcription initiation"/>
    <property type="evidence" value="ECO:0007669"/>
    <property type="project" value="InterPro"/>
</dbReference>
<dbReference type="EMBL" id="BOMM01000069">
    <property type="protein sequence ID" value="GIE15563.1"/>
    <property type="molecule type" value="Genomic_DNA"/>
</dbReference>
<evidence type="ECO:0000256" key="3">
    <source>
        <dbReference type="ARBA" id="ARBA00023082"/>
    </source>
</evidence>
<reference evidence="8" key="1">
    <citation type="submission" date="2021-01" db="EMBL/GenBank/DDBJ databases">
        <title>Whole genome shotgun sequence of Actinoplanes ferrugineus NBRC 15555.</title>
        <authorList>
            <person name="Komaki H."/>
            <person name="Tamura T."/>
        </authorList>
    </citation>
    <scope>NUCLEOTIDE SEQUENCE</scope>
    <source>
        <strain evidence="8">NBRC 15555</strain>
    </source>
</reference>
<protein>
    <submittedName>
        <fullName evidence="8">RNA polymerase subunit sigma-24</fullName>
    </submittedName>
</protein>
<evidence type="ECO:0000256" key="2">
    <source>
        <dbReference type="ARBA" id="ARBA00023015"/>
    </source>
</evidence>
<accession>A0A919J7N4</accession>
<dbReference type="AlphaFoldDB" id="A0A919J7N4"/>
<sequence>MRGFPGADFEAYVRAVGPGLLRFAHVLTLQRAEAEDLAQETLIRVGLAWSRVRRDGNPVGYAQRTLLNLFLNNRRRRADIPVAAVPERGAQDGRLAAVDAADGVRDLLASLPVKQRAAVAMRYVLDLPDEQIAELLGCSPQTVRSQVSRGLAALRAQEEPR</sequence>
<comment type="caution">
    <text evidence="8">The sequence shown here is derived from an EMBL/GenBank/DDBJ whole genome shotgun (WGS) entry which is preliminary data.</text>
</comment>
<gene>
    <name evidence="8" type="ORF">Afe05nite_74030</name>
</gene>
<dbReference type="InterPro" id="IPR013249">
    <property type="entry name" value="RNA_pol_sigma70_r4_t2"/>
</dbReference>
<dbReference type="PANTHER" id="PTHR43133">
    <property type="entry name" value="RNA POLYMERASE ECF-TYPE SIGMA FACTO"/>
    <property type="match status" value="1"/>
</dbReference>
<evidence type="ECO:0000313" key="8">
    <source>
        <dbReference type="EMBL" id="GIE15563.1"/>
    </source>
</evidence>
<keyword evidence="4" id="KW-0238">DNA-binding</keyword>
<keyword evidence="5" id="KW-0804">Transcription</keyword>
<dbReference type="Gene3D" id="1.10.10.10">
    <property type="entry name" value="Winged helix-like DNA-binding domain superfamily/Winged helix DNA-binding domain"/>
    <property type="match status" value="1"/>
</dbReference>
<dbReference type="InterPro" id="IPR013324">
    <property type="entry name" value="RNA_pol_sigma_r3/r4-like"/>
</dbReference>
<dbReference type="SUPFAM" id="SSF88659">
    <property type="entry name" value="Sigma3 and sigma4 domains of RNA polymerase sigma factors"/>
    <property type="match status" value="1"/>
</dbReference>
<organism evidence="8 9">
    <name type="scientific">Paractinoplanes ferrugineus</name>
    <dbReference type="NCBI Taxonomy" id="113564"/>
    <lineage>
        <taxon>Bacteria</taxon>
        <taxon>Bacillati</taxon>
        <taxon>Actinomycetota</taxon>
        <taxon>Actinomycetes</taxon>
        <taxon>Micromonosporales</taxon>
        <taxon>Micromonosporaceae</taxon>
        <taxon>Paractinoplanes</taxon>
    </lineage>
</organism>
<dbReference type="Pfam" id="PF04542">
    <property type="entry name" value="Sigma70_r2"/>
    <property type="match status" value="1"/>
</dbReference>
<dbReference type="CDD" id="cd06171">
    <property type="entry name" value="Sigma70_r4"/>
    <property type="match status" value="1"/>
</dbReference>
<dbReference type="Gene3D" id="1.10.1740.10">
    <property type="match status" value="1"/>
</dbReference>
<dbReference type="Proteomes" id="UP000598174">
    <property type="component" value="Unassembled WGS sequence"/>
</dbReference>
<evidence type="ECO:0000259" key="6">
    <source>
        <dbReference type="Pfam" id="PF04542"/>
    </source>
</evidence>
<dbReference type="InterPro" id="IPR036388">
    <property type="entry name" value="WH-like_DNA-bd_sf"/>
</dbReference>
<evidence type="ECO:0000256" key="5">
    <source>
        <dbReference type="ARBA" id="ARBA00023163"/>
    </source>
</evidence>
<name>A0A919J7N4_9ACTN</name>
<evidence type="ECO:0000256" key="4">
    <source>
        <dbReference type="ARBA" id="ARBA00023125"/>
    </source>
</evidence>
<feature type="domain" description="RNA polymerase sigma-70 region 2" evidence="6">
    <location>
        <begin position="13"/>
        <end position="78"/>
    </location>
</feature>
<dbReference type="GO" id="GO:0003677">
    <property type="term" value="F:DNA binding"/>
    <property type="evidence" value="ECO:0007669"/>
    <property type="project" value="UniProtKB-KW"/>
</dbReference>
<dbReference type="InterPro" id="IPR007627">
    <property type="entry name" value="RNA_pol_sigma70_r2"/>
</dbReference>
<dbReference type="InterPro" id="IPR013325">
    <property type="entry name" value="RNA_pol_sigma_r2"/>
</dbReference>
<comment type="similarity">
    <text evidence="1">Belongs to the sigma-70 factor family. ECF subfamily.</text>
</comment>
<dbReference type="InterPro" id="IPR039425">
    <property type="entry name" value="RNA_pol_sigma-70-like"/>
</dbReference>
<dbReference type="SUPFAM" id="SSF88946">
    <property type="entry name" value="Sigma2 domain of RNA polymerase sigma factors"/>
    <property type="match status" value="1"/>
</dbReference>
<dbReference type="GO" id="GO:0016987">
    <property type="term" value="F:sigma factor activity"/>
    <property type="evidence" value="ECO:0007669"/>
    <property type="project" value="UniProtKB-KW"/>
</dbReference>
<dbReference type="PANTHER" id="PTHR43133:SF50">
    <property type="entry name" value="ECF RNA POLYMERASE SIGMA FACTOR SIGM"/>
    <property type="match status" value="1"/>
</dbReference>
<feature type="domain" description="RNA polymerase sigma factor 70 region 4 type 2" evidence="7">
    <location>
        <begin position="104"/>
        <end position="154"/>
    </location>
</feature>
<dbReference type="Pfam" id="PF08281">
    <property type="entry name" value="Sigma70_r4_2"/>
    <property type="match status" value="1"/>
</dbReference>
<keyword evidence="2" id="KW-0805">Transcription regulation</keyword>
<proteinExistence type="inferred from homology"/>
<dbReference type="InterPro" id="IPR014284">
    <property type="entry name" value="RNA_pol_sigma-70_dom"/>
</dbReference>